<dbReference type="Pfam" id="PF01751">
    <property type="entry name" value="Toprim"/>
    <property type="match status" value="1"/>
</dbReference>
<dbReference type="OrthoDB" id="430051at2759"/>
<proteinExistence type="inferred from homology"/>
<dbReference type="InterPro" id="IPR025589">
    <property type="entry name" value="Toprim_C_rpt"/>
</dbReference>
<dbReference type="PRINTS" id="PR00417">
    <property type="entry name" value="PRTPISMRASEI"/>
</dbReference>
<keyword evidence="9" id="KW-0238">DNA-binding</keyword>
<feature type="region of interest" description="Disordered" evidence="15">
    <location>
        <begin position="1041"/>
        <end position="1069"/>
    </location>
</feature>
<dbReference type="Proteomes" id="UP000886520">
    <property type="component" value="Chromosome 24"/>
</dbReference>
<dbReference type="GO" id="GO:0008270">
    <property type="term" value="F:zinc ion binding"/>
    <property type="evidence" value="ECO:0007669"/>
    <property type="project" value="UniProtKB-KW"/>
</dbReference>
<keyword evidence="10" id="KW-0413">Isomerase</keyword>
<dbReference type="InterPro" id="IPR013497">
    <property type="entry name" value="Topo_IA_cen"/>
</dbReference>
<evidence type="ECO:0000256" key="3">
    <source>
        <dbReference type="ARBA" id="ARBA00012891"/>
    </source>
</evidence>
<dbReference type="Gene3D" id="3.40.50.140">
    <property type="match status" value="1"/>
</dbReference>
<comment type="caution">
    <text evidence="18">The sequence shown here is derived from an EMBL/GenBank/DDBJ whole genome shotgun (WGS) entry which is preliminary data.</text>
</comment>
<accession>A0A9D4U2U1</accession>
<dbReference type="PROSITE" id="PS50880">
    <property type="entry name" value="TOPRIM"/>
    <property type="match status" value="1"/>
</dbReference>
<dbReference type="GO" id="GO:0006265">
    <property type="term" value="P:DNA topological change"/>
    <property type="evidence" value="ECO:0007669"/>
    <property type="project" value="InterPro"/>
</dbReference>
<dbReference type="EC" id="5.6.2.1" evidence="3"/>
<evidence type="ECO:0000256" key="4">
    <source>
        <dbReference type="ARBA" id="ARBA00022723"/>
    </source>
</evidence>
<dbReference type="EMBL" id="JABFUD020000024">
    <property type="protein sequence ID" value="KAI5060403.1"/>
    <property type="molecule type" value="Genomic_DNA"/>
</dbReference>
<feature type="compositionally biased region" description="Basic and acidic residues" evidence="15">
    <location>
        <begin position="1179"/>
        <end position="1207"/>
    </location>
</feature>
<keyword evidence="8" id="KW-0799">Topoisomerase</keyword>
<feature type="domain" description="Toprim" evidence="16">
    <location>
        <begin position="111"/>
        <end position="227"/>
    </location>
</feature>
<evidence type="ECO:0000259" key="16">
    <source>
        <dbReference type="PROSITE" id="PS50880"/>
    </source>
</evidence>
<evidence type="ECO:0000256" key="14">
    <source>
        <dbReference type="ARBA" id="ARBA00032877"/>
    </source>
</evidence>
<dbReference type="Gene3D" id="1.10.460.10">
    <property type="entry name" value="Topoisomerase I, domain 2"/>
    <property type="match status" value="1"/>
</dbReference>
<organism evidence="18 19">
    <name type="scientific">Adiantum capillus-veneris</name>
    <name type="common">Maidenhair fern</name>
    <dbReference type="NCBI Taxonomy" id="13818"/>
    <lineage>
        <taxon>Eukaryota</taxon>
        <taxon>Viridiplantae</taxon>
        <taxon>Streptophyta</taxon>
        <taxon>Embryophyta</taxon>
        <taxon>Tracheophyta</taxon>
        <taxon>Polypodiopsida</taxon>
        <taxon>Polypodiidae</taxon>
        <taxon>Polypodiales</taxon>
        <taxon>Pteridineae</taxon>
        <taxon>Pteridaceae</taxon>
        <taxon>Vittarioideae</taxon>
        <taxon>Adiantum</taxon>
    </lineage>
</organism>
<evidence type="ECO:0000313" key="19">
    <source>
        <dbReference type="Proteomes" id="UP000886520"/>
    </source>
</evidence>
<feature type="compositionally biased region" description="Basic residues" evidence="15">
    <location>
        <begin position="973"/>
        <end position="982"/>
    </location>
</feature>
<feature type="region of interest" description="Disordered" evidence="15">
    <location>
        <begin position="1153"/>
        <end position="1253"/>
    </location>
</feature>
<dbReference type="InterPro" id="IPR023405">
    <property type="entry name" value="Topo_IA_core_domain"/>
</dbReference>
<dbReference type="Pfam" id="PF01396">
    <property type="entry name" value="Zn_ribbon_Top1"/>
    <property type="match status" value="1"/>
</dbReference>
<evidence type="ECO:0000256" key="12">
    <source>
        <dbReference type="ARBA" id="ARBA00031985"/>
    </source>
</evidence>
<dbReference type="InterPro" id="IPR003601">
    <property type="entry name" value="Topo_IA_2"/>
</dbReference>
<evidence type="ECO:0000256" key="9">
    <source>
        <dbReference type="ARBA" id="ARBA00023125"/>
    </source>
</evidence>
<protein>
    <recommendedName>
        <fullName evidence="3">DNA topoisomerase</fullName>
        <ecNumber evidence="3">5.6.2.1</ecNumber>
    </recommendedName>
    <alternativeName>
        <fullName evidence="14">Omega-protein</fullName>
    </alternativeName>
    <alternativeName>
        <fullName evidence="13">Relaxing enzyme</fullName>
    </alternativeName>
    <alternativeName>
        <fullName evidence="11">Swivelase</fullName>
    </alternativeName>
    <alternativeName>
        <fullName evidence="12">Untwisting enzyme</fullName>
    </alternativeName>
</protein>
<dbReference type="GO" id="GO:0003917">
    <property type="term" value="F:DNA topoisomerase type I (single strand cut, ATP-independent) activity"/>
    <property type="evidence" value="ECO:0007669"/>
    <property type="project" value="UniProtKB-EC"/>
</dbReference>
<feature type="compositionally biased region" description="Basic residues" evidence="15">
    <location>
        <begin position="1239"/>
        <end position="1253"/>
    </location>
</feature>
<dbReference type="SMART" id="SM00436">
    <property type="entry name" value="TOP1Bc"/>
    <property type="match status" value="1"/>
</dbReference>
<keyword evidence="4" id="KW-0479">Metal-binding</keyword>
<dbReference type="InterPro" id="IPR013824">
    <property type="entry name" value="Topo_IA_cen_sub1"/>
</dbReference>
<evidence type="ECO:0000256" key="10">
    <source>
        <dbReference type="ARBA" id="ARBA00023235"/>
    </source>
</evidence>
<dbReference type="NCBIfam" id="TIGR01051">
    <property type="entry name" value="topA_bact"/>
    <property type="match status" value="1"/>
</dbReference>
<dbReference type="PANTHER" id="PTHR42785:SF1">
    <property type="entry name" value="DNA TOPOISOMERASE"/>
    <property type="match status" value="1"/>
</dbReference>
<evidence type="ECO:0000256" key="1">
    <source>
        <dbReference type="ARBA" id="ARBA00000213"/>
    </source>
</evidence>
<dbReference type="SMART" id="SM00437">
    <property type="entry name" value="TOP1Ac"/>
    <property type="match status" value="1"/>
</dbReference>
<dbReference type="PANTHER" id="PTHR42785">
    <property type="entry name" value="DNA TOPOISOMERASE, TYPE IA, CORE"/>
    <property type="match status" value="1"/>
</dbReference>
<dbReference type="PROSITE" id="PS00396">
    <property type="entry name" value="TOPO_IA_1"/>
    <property type="match status" value="1"/>
</dbReference>
<dbReference type="InterPro" id="IPR005733">
    <property type="entry name" value="TopoI_bac-type"/>
</dbReference>
<evidence type="ECO:0000256" key="11">
    <source>
        <dbReference type="ARBA" id="ARBA00030003"/>
    </source>
</evidence>
<evidence type="ECO:0000313" key="18">
    <source>
        <dbReference type="EMBL" id="KAI5060403.1"/>
    </source>
</evidence>
<comment type="catalytic activity">
    <reaction evidence="1">
        <text>ATP-independent breakage of single-stranded DNA, followed by passage and rejoining.</text>
        <dbReference type="EC" id="5.6.2.1"/>
    </reaction>
</comment>
<keyword evidence="19" id="KW-1185">Reference proteome</keyword>
<evidence type="ECO:0000256" key="5">
    <source>
        <dbReference type="ARBA" id="ARBA00022771"/>
    </source>
</evidence>
<dbReference type="InterPro" id="IPR013826">
    <property type="entry name" value="Topo_IA_cen_sub3"/>
</dbReference>
<reference evidence="18" key="1">
    <citation type="submission" date="2021-01" db="EMBL/GenBank/DDBJ databases">
        <title>Adiantum capillus-veneris genome.</title>
        <authorList>
            <person name="Fang Y."/>
            <person name="Liao Q."/>
        </authorList>
    </citation>
    <scope>NUCLEOTIDE SEQUENCE</scope>
    <source>
        <strain evidence="18">H3</strain>
        <tissue evidence="18">Leaf</tissue>
    </source>
</reference>
<dbReference type="Gene3D" id="3.30.65.10">
    <property type="entry name" value="Bacterial Topoisomerase I, domain 1"/>
    <property type="match status" value="1"/>
</dbReference>
<evidence type="ECO:0000256" key="6">
    <source>
        <dbReference type="ARBA" id="ARBA00022833"/>
    </source>
</evidence>
<comment type="similarity">
    <text evidence="2">Belongs to the type IA topoisomerase family.</text>
</comment>
<dbReference type="InterPro" id="IPR013498">
    <property type="entry name" value="Topo_IA_Znf"/>
</dbReference>
<keyword evidence="6" id="KW-0862">Zinc</keyword>
<dbReference type="PROSITE" id="PS52039">
    <property type="entry name" value="TOPO_IA_2"/>
    <property type="match status" value="1"/>
</dbReference>
<feature type="domain" description="Topo IA-type catalytic" evidence="17">
    <location>
        <begin position="243"/>
        <end position="697"/>
    </location>
</feature>
<evidence type="ECO:0000259" key="17">
    <source>
        <dbReference type="PROSITE" id="PS52039"/>
    </source>
</evidence>
<dbReference type="Pfam" id="PF01131">
    <property type="entry name" value="Topoisom_bac"/>
    <property type="match status" value="1"/>
</dbReference>
<dbReference type="GO" id="GO:0005694">
    <property type="term" value="C:chromosome"/>
    <property type="evidence" value="ECO:0007669"/>
    <property type="project" value="InterPro"/>
</dbReference>
<evidence type="ECO:0000256" key="13">
    <source>
        <dbReference type="ARBA" id="ARBA00032235"/>
    </source>
</evidence>
<evidence type="ECO:0000256" key="15">
    <source>
        <dbReference type="SAM" id="MobiDB-lite"/>
    </source>
</evidence>
<dbReference type="InterPro" id="IPR000380">
    <property type="entry name" value="Topo_IA"/>
</dbReference>
<keyword evidence="5" id="KW-0863">Zinc-finger</keyword>
<dbReference type="InterPro" id="IPR034149">
    <property type="entry name" value="TOPRIM_TopoI"/>
</dbReference>
<dbReference type="AlphaFoldDB" id="A0A9D4U2U1"/>
<dbReference type="InterPro" id="IPR003602">
    <property type="entry name" value="Topo_IA_DNA-bd_dom"/>
</dbReference>
<dbReference type="InterPro" id="IPR006171">
    <property type="entry name" value="TOPRIM_dom"/>
</dbReference>
<evidence type="ECO:0000256" key="7">
    <source>
        <dbReference type="ARBA" id="ARBA00022842"/>
    </source>
</evidence>
<dbReference type="InterPro" id="IPR013825">
    <property type="entry name" value="Topo_IA_cen_sub2"/>
</dbReference>
<dbReference type="GO" id="GO:0003677">
    <property type="term" value="F:DNA binding"/>
    <property type="evidence" value="ECO:0007669"/>
    <property type="project" value="UniProtKB-KW"/>
</dbReference>
<dbReference type="InterPro" id="IPR023406">
    <property type="entry name" value="Topo_IA_AS"/>
</dbReference>
<gene>
    <name evidence="18" type="ORF">GOP47_0024823</name>
</gene>
<dbReference type="CDD" id="cd00186">
    <property type="entry name" value="TOP1Ac"/>
    <property type="match status" value="1"/>
</dbReference>
<dbReference type="SMART" id="SM00493">
    <property type="entry name" value="TOPRIM"/>
    <property type="match status" value="1"/>
</dbReference>
<dbReference type="SUPFAM" id="SSF56712">
    <property type="entry name" value="Prokaryotic type I DNA topoisomerase"/>
    <property type="match status" value="1"/>
</dbReference>
<evidence type="ECO:0000256" key="8">
    <source>
        <dbReference type="ARBA" id="ARBA00023029"/>
    </source>
</evidence>
<feature type="region of interest" description="Disordered" evidence="15">
    <location>
        <begin position="919"/>
        <end position="1005"/>
    </location>
</feature>
<dbReference type="InterPro" id="IPR028612">
    <property type="entry name" value="Topoisom_1_IA"/>
</dbReference>
<dbReference type="Gene3D" id="2.70.20.10">
    <property type="entry name" value="Topoisomerase I, domain 3"/>
    <property type="match status" value="1"/>
</dbReference>
<feature type="compositionally biased region" description="Polar residues" evidence="15">
    <location>
        <begin position="1058"/>
        <end position="1067"/>
    </location>
</feature>
<sequence length="1253" mass="139127">MKMLPQSAATARLRAFSVSLHGNSFTGTSPPLHTHTIASCTWKASYRTIAHKAALGMHATHHGLDKQHGVWTWRVFSSMSDVGGSNVVIHGEQCLREDLTTASRGPSKPKKCVVVVESPTKAKTVEKYLGPDYVVLPTYGHVRDLAAKAGSVRPDEDYAMLWEVPEAARTHINRIKQAVKGAECLILASDPDREGEAIAWHVAELLKTDGVLKHWNTKVVRVTFHEITKGSVIRAMQDPRDICSTLVTAYLARRALDHLIGFALSPVLWRKLPGSRSAGRVQSVALKLVCEREREIEDFVPQESWTVEAYASLEQESEEHSLFPIRPTHVDGRKIEKFSFGSDDAKSLSRRLMNQPLKVSSVQRHSKRRNPPQPYITSTLQMAAQAKLGYGAMRTMNVAQKLYEGVKLENEQLTGLITYMRTDGLQLSSEAVKDIRALVAQRYGDKYVPTEYRKFNSKVKNAQEAHEAIRPTDVYRLPSQLVHVLEKDALLLYTLIWKRTVACQMEQAVYEEAVVNFVTEDGSICLQGGSRVLLFPGFLAAMEDNHGLQATADVVEGESDHEEIDVGKHTMLFSLKKDDDLVVQKAEARQHFTRPPARLSEGLLVKAMEELGIGRPSTYATMLKTLESRGYVEIEHHRIIPKARGQMVATFLSHYFAKYIDYDFTAHLEEQLDEVSGGKVEWKEVLRGFWPEFESVVATSLKVQVSEVIDMLQQTLSSYCFKGLGISGQTCPSCGQGKLTLKLSRFGSGYFFGCNRYPDCSYKAQLLDNENVNEEEENKMPSKMIQNSDVLLGLDPDTNLEVRVRKGPYGYYIQSGKQGKGTRNFKIPEGINPSDLTLEKAKELMKFPMSLGKHPEDGELVTLGIGSKAYYVRHRNVLASIPKGEAPQEVTLERAVNLLKGKKVRRIGRKGLAVHAAEEKKRILQQQKASRKDAVSRGRKVVQLSIMTAEGDDPKAEKVPKLGNTEDVEGAGKAKRIRKPRPVKTDGEEDDPNSSENVEGEPIVEMNRKRSVLKIEGKEGDHKVKEVRKVSSMEVVDDEAQAKMIGKEETVEAEGESTAGNVATPSPDNLAEGELKAKRLLHRKCNESLAGDEKVKKSTVSAIREVNFEADATVQSDAGKRKSRKKKAQLVGEGIEDGLDPIQKIVVNIEGEAMSQTTMEQGSDCVEEGKPKAKRLARRRENDSIAAKEKEKITGAKEAPSKADGNGKQKRGRNTAVDDNVQMNLEAKEPGLELSSNGRLKRSTGRKSTKAAV</sequence>
<evidence type="ECO:0000256" key="2">
    <source>
        <dbReference type="ARBA" id="ARBA00009446"/>
    </source>
</evidence>
<dbReference type="HAMAP" id="MF_00952">
    <property type="entry name" value="Topoisom_1_prok"/>
    <property type="match status" value="1"/>
</dbReference>
<feature type="region of interest" description="Disordered" evidence="15">
    <location>
        <begin position="1112"/>
        <end position="1135"/>
    </location>
</feature>
<keyword evidence="7" id="KW-0460">Magnesium</keyword>
<dbReference type="CDD" id="cd03363">
    <property type="entry name" value="TOPRIM_TopoIA_TopoI"/>
    <property type="match status" value="1"/>
</dbReference>
<dbReference type="Pfam" id="PF13368">
    <property type="entry name" value="Toprim_C_rpt"/>
    <property type="match status" value="2"/>
</dbReference>
<name>A0A9D4U2U1_ADICA</name>
<dbReference type="Gene3D" id="1.10.290.10">
    <property type="entry name" value="Topoisomerase I, domain 4"/>
    <property type="match status" value="1"/>
</dbReference>